<sequence>MALLKVTGITYTLLNLFLMVYTQAQDKNSTATPAASTATVIASTSSAPSSTTAASSTTQLVSSSAASGGTTATLLSSSGASLNTASQPSTAPENTTTSPTLSTNITTSSTIISSNNTTSSLTVATPSPNTTSPNTTSPNSTLLTQTNTTVSPNVSTTSEHNTTVSANVTTTSEHNTTVSPNVTTTSEHNTTVSPNVTTTSEHNTTVSPNVTTTFEHNTTVSPNVTSTSQPTTTDSLNDTVTNSTDVSGTSTSSATTKSASSTTSLSSPVTPTVSPPTTTITPTIPPQGSTVVMMLTAVTAGYHPAKVNLTMDNINRWSRGLCENKTTTSVVALKITSGSDYFYHVNSITETTGAANPGDFICMVDDLPNLSTRFYGTITCSRDSQSCTSGNGAGACASVTMVTNQCSVAILWPSHQTVSIVYNPKVLSFTCREENKISCLANIDVSQVTGATSLQPPATPSSSPESPIADTVASRDGDKGHSGVILGVILSILVVAIAMGLGVVWWRQRSSKQRGSVQFHNDGSQPRTSKPVGLRIGEKRTMHRLESSNSDDTEFEFSSVNLSPTAPSPQATIDVTSGQKLHSKNDSADHNTAGGAHPKYATNDEDSGDNSQRVSHVYDLPTDDRKAH</sequence>
<name>A0AAV2I1P1_LYMST</name>
<feature type="region of interest" description="Disordered" evidence="1">
    <location>
        <begin position="451"/>
        <end position="477"/>
    </location>
</feature>
<evidence type="ECO:0000313" key="5">
    <source>
        <dbReference type="Proteomes" id="UP001497497"/>
    </source>
</evidence>
<organism evidence="4 5">
    <name type="scientific">Lymnaea stagnalis</name>
    <name type="common">Great pond snail</name>
    <name type="synonym">Helix stagnalis</name>
    <dbReference type="NCBI Taxonomy" id="6523"/>
    <lineage>
        <taxon>Eukaryota</taxon>
        <taxon>Metazoa</taxon>
        <taxon>Spiralia</taxon>
        <taxon>Lophotrochozoa</taxon>
        <taxon>Mollusca</taxon>
        <taxon>Gastropoda</taxon>
        <taxon>Heterobranchia</taxon>
        <taxon>Euthyneura</taxon>
        <taxon>Panpulmonata</taxon>
        <taxon>Hygrophila</taxon>
        <taxon>Lymnaeoidea</taxon>
        <taxon>Lymnaeidae</taxon>
        <taxon>Lymnaea</taxon>
    </lineage>
</organism>
<keyword evidence="2" id="KW-1133">Transmembrane helix</keyword>
<evidence type="ECO:0000313" key="4">
    <source>
        <dbReference type="EMBL" id="CAL1540498.1"/>
    </source>
</evidence>
<proteinExistence type="predicted"/>
<accession>A0AAV2I1P1</accession>
<keyword evidence="2" id="KW-0812">Transmembrane</keyword>
<keyword evidence="3" id="KW-0732">Signal</keyword>
<evidence type="ECO:0000256" key="3">
    <source>
        <dbReference type="SAM" id="SignalP"/>
    </source>
</evidence>
<reference evidence="4 5" key="1">
    <citation type="submission" date="2024-04" db="EMBL/GenBank/DDBJ databases">
        <authorList>
            <consortium name="Genoscope - CEA"/>
            <person name="William W."/>
        </authorList>
    </citation>
    <scope>NUCLEOTIDE SEQUENCE [LARGE SCALE GENOMIC DNA]</scope>
</reference>
<dbReference type="EMBL" id="CAXITT010000384">
    <property type="protein sequence ID" value="CAL1540498.1"/>
    <property type="molecule type" value="Genomic_DNA"/>
</dbReference>
<comment type="caution">
    <text evidence="4">The sequence shown here is derived from an EMBL/GenBank/DDBJ whole genome shotgun (WGS) entry which is preliminary data.</text>
</comment>
<protein>
    <recommendedName>
        <fullName evidence="6">Mucin-5AC-like</fullName>
    </recommendedName>
</protein>
<feature type="region of interest" description="Disordered" evidence="1">
    <location>
        <begin position="75"/>
        <end position="287"/>
    </location>
</feature>
<feature type="region of interest" description="Disordered" evidence="1">
    <location>
        <begin position="516"/>
        <end position="628"/>
    </location>
</feature>
<feature type="compositionally biased region" description="Low complexity" evidence="1">
    <location>
        <begin position="75"/>
        <end position="86"/>
    </location>
</feature>
<feature type="compositionally biased region" description="Polar residues" evidence="1">
    <location>
        <begin position="516"/>
        <end position="528"/>
    </location>
</feature>
<feature type="compositionally biased region" description="Polar residues" evidence="1">
    <location>
        <begin position="556"/>
        <end position="580"/>
    </location>
</feature>
<dbReference type="AlphaFoldDB" id="A0AAV2I1P1"/>
<keyword evidence="5" id="KW-1185">Reference proteome</keyword>
<dbReference type="PANTHER" id="PTHR24216">
    <property type="entry name" value="PAXILLIN-RELATED"/>
    <property type="match status" value="1"/>
</dbReference>
<gene>
    <name evidence="4" type="ORF">GSLYS_00014147001</name>
</gene>
<evidence type="ECO:0000256" key="1">
    <source>
        <dbReference type="SAM" id="MobiDB-lite"/>
    </source>
</evidence>
<keyword evidence="2" id="KW-0472">Membrane</keyword>
<feature type="transmembrane region" description="Helical" evidence="2">
    <location>
        <begin position="484"/>
        <end position="506"/>
    </location>
</feature>
<dbReference type="PANTHER" id="PTHR24216:SF8">
    <property type="entry name" value="PAXILLIN, ISOFORM F"/>
    <property type="match status" value="1"/>
</dbReference>
<feature type="compositionally biased region" description="Low complexity" evidence="1">
    <location>
        <begin position="94"/>
        <end position="200"/>
    </location>
</feature>
<feature type="chain" id="PRO_5043315232" description="Mucin-5AC-like" evidence="3">
    <location>
        <begin position="25"/>
        <end position="628"/>
    </location>
</feature>
<dbReference type="Proteomes" id="UP001497497">
    <property type="component" value="Unassembled WGS sequence"/>
</dbReference>
<feature type="signal peptide" evidence="3">
    <location>
        <begin position="1"/>
        <end position="24"/>
    </location>
</feature>
<evidence type="ECO:0008006" key="6">
    <source>
        <dbReference type="Google" id="ProtNLM"/>
    </source>
</evidence>
<feature type="compositionally biased region" description="Polar residues" evidence="1">
    <location>
        <begin position="201"/>
        <end position="216"/>
    </location>
</feature>
<feature type="compositionally biased region" description="Basic and acidic residues" evidence="1">
    <location>
        <begin position="536"/>
        <end position="546"/>
    </location>
</feature>
<evidence type="ECO:0000256" key="2">
    <source>
        <dbReference type="SAM" id="Phobius"/>
    </source>
</evidence>
<feature type="compositionally biased region" description="Low complexity" evidence="1">
    <location>
        <begin position="217"/>
        <end position="287"/>
    </location>
</feature>